<reference evidence="2" key="1">
    <citation type="submission" date="2021-02" db="EMBL/GenBank/DDBJ databases">
        <title>Psilocybe cubensis genome.</title>
        <authorList>
            <person name="Mckernan K.J."/>
            <person name="Crawford S."/>
            <person name="Trippe A."/>
            <person name="Kane L.T."/>
            <person name="Mclaughlin S."/>
        </authorList>
    </citation>
    <scope>NUCLEOTIDE SEQUENCE [LARGE SCALE GENOMIC DNA]</scope>
    <source>
        <strain evidence="2">MGC-MH-2018</strain>
    </source>
</reference>
<dbReference type="EMBL" id="JAFIQS010000025">
    <property type="protein sequence ID" value="KAG5161809.1"/>
    <property type="molecule type" value="Genomic_DNA"/>
</dbReference>
<evidence type="ECO:0000313" key="2">
    <source>
        <dbReference type="EMBL" id="KAG5161809.1"/>
    </source>
</evidence>
<protein>
    <submittedName>
        <fullName evidence="2">Uncharacterized protein</fullName>
    </submittedName>
</protein>
<dbReference type="OrthoDB" id="10481480at2759"/>
<proteinExistence type="predicted"/>
<evidence type="ECO:0000256" key="1">
    <source>
        <dbReference type="SAM" id="MobiDB-lite"/>
    </source>
</evidence>
<feature type="compositionally biased region" description="Polar residues" evidence="1">
    <location>
        <begin position="1"/>
        <end position="13"/>
    </location>
</feature>
<organism evidence="2">
    <name type="scientific">Psilocybe cubensis</name>
    <name type="common">Psychedelic mushroom</name>
    <name type="synonym">Stropharia cubensis</name>
    <dbReference type="NCBI Taxonomy" id="181762"/>
    <lineage>
        <taxon>Eukaryota</taxon>
        <taxon>Fungi</taxon>
        <taxon>Dikarya</taxon>
        <taxon>Basidiomycota</taxon>
        <taxon>Agaricomycotina</taxon>
        <taxon>Agaricomycetes</taxon>
        <taxon>Agaricomycetidae</taxon>
        <taxon>Agaricales</taxon>
        <taxon>Agaricineae</taxon>
        <taxon>Strophariaceae</taxon>
        <taxon>Psilocybe</taxon>
    </lineage>
</organism>
<gene>
    <name evidence="2" type="ORF">JR316_013349</name>
</gene>
<sequence>MASSTPSEDSVSPQAELETPAKGTPEHRALYYKKIEDSLAYVVNMHRNIGPTNRISTGWLNMDETEQKKILSRLASISYAPDMVDITDEEMLNSRMAVMFASVVIGAIKEREGQPSSKQRRDREGSLRKMAIIHSNIARQNS</sequence>
<accession>A0A8H8CEC6</accession>
<name>A0A8H8CEC6_PSICU</name>
<dbReference type="AlphaFoldDB" id="A0A8H8CEC6"/>
<comment type="caution">
    <text evidence="2">The sequence shown here is derived from an EMBL/GenBank/DDBJ whole genome shotgun (WGS) entry which is preliminary data.</text>
</comment>
<feature type="region of interest" description="Disordered" evidence="1">
    <location>
        <begin position="1"/>
        <end position="25"/>
    </location>
</feature>